<gene>
    <name evidence="3" type="ORF">EV213_110125</name>
</gene>
<accession>A0A4R6TWX7</accession>
<protein>
    <recommendedName>
        <fullName evidence="2">DUF6199 domain-containing protein</fullName>
    </recommendedName>
</protein>
<keyword evidence="4" id="KW-1185">Reference proteome</keyword>
<name>A0A4R6TWX7_9BACI</name>
<evidence type="ECO:0000259" key="2">
    <source>
        <dbReference type="Pfam" id="PF19701"/>
    </source>
</evidence>
<feature type="domain" description="DUF6199" evidence="2">
    <location>
        <begin position="11"/>
        <end position="67"/>
    </location>
</feature>
<evidence type="ECO:0000256" key="1">
    <source>
        <dbReference type="SAM" id="Phobius"/>
    </source>
</evidence>
<dbReference type="InterPro" id="IPR045679">
    <property type="entry name" value="DUF6199"/>
</dbReference>
<dbReference type="Pfam" id="PF19701">
    <property type="entry name" value="DUF6199"/>
    <property type="match status" value="1"/>
</dbReference>
<dbReference type="RefSeq" id="WP_208112757.1">
    <property type="nucleotide sequence ID" value="NZ_SNYJ01000010.1"/>
</dbReference>
<keyword evidence="1" id="KW-1133">Transmembrane helix</keyword>
<reference evidence="3 4" key="1">
    <citation type="submission" date="2019-03" db="EMBL/GenBank/DDBJ databases">
        <title>Genomic Encyclopedia of Type Strains, Phase IV (KMG-IV): sequencing the most valuable type-strain genomes for metagenomic binning, comparative biology and taxonomic classification.</title>
        <authorList>
            <person name="Goeker M."/>
        </authorList>
    </citation>
    <scope>NUCLEOTIDE SEQUENCE [LARGE SCALE GENOMIC DNA]</scope>
    <source>
        <strain evidence="3 4">DSM 28697</strain>
    </source>
</reference>
<proteinExistence type="predicted"/>
<sequence>MIPRRGTIWLIAIFLTVSGVVFFINPKISWTLSNFWRFRGDAEPSEGALTIYRLQGAVYFIAGIVVISRLV</sequence>
<dbReference type="EMBL" id="SNYJ01000010">
    <property type="protein sequence ID" value="TDQ38378.1"/>
    <property type="molecule type" value="Genomic_DNA"/>
</dbReference>
<dbReference type="Proteomes" id="UP000295632">
    <property type="component" value="Unassembled WGS sequence"/>
</dbReference>
<organism evidence="3 4">
    <name type="scientific">Aureibacillus halotolerans</name>
    <dbReference type="NCBI Taxonomy" id="1508390"/>
    <lineage>
        <taxon>Bacteria</taxon>
        <taxon>Bacillati</taxon>
        <taxon>Bacillota</taxon>
        <taxon>Bacilli</taxon>
        <taxon>Bacillales</taxon>
        <taxon>Bacillaceae</taxon>
        <taxon>Aureibacillus</taxon>
    </lineage>
</organism>
<keyword evidence="1" id="KW-0812">Transmembrane</keyword>
<evidence type="ECO:0000313" key="3">
    <source>
        <dbReference type="EMBL" id="TDQ38378.1"/>
    </source>
</evidence>
<evidence type="ECO:0000313" key="4">
    <source>
        <dbReference type="Proteomes" id="UP000295632"/>
    </source>
</evidence>
<comment type="caution">
    <text evidence="3">The sequence shown here is derived from an EMBL/GenBank/DDBJ whole genome shotgun (WGS) entry which is preliminary data.</text>
</comment>
<feature type="transmembrane region" description="Helical" evidence="1">
    <location>
        <begin position="50"/>
        <end position="70"/>
    </location>
</feature>
<feature type="transmembrane region" description="Helical" evidence="1">
    <location>
        <begin position="7"/>
        <end position="30"/>
    </location>
</feature>
<keyword evidence="1" id="KW-0472">Membrane</keyword>
<dbReference type="AlphaFoldDB" id="A0A4R6TWX7"/>